<dbReference type="EMBL" id="MLCO01000026">
    <property type="protein sequence ID" value="ONG57322.1"/>
    <property type="molecule type" value="Genomic_DNA"/>
</dbReference>
<evidence type="ECO:0000313" key="2">
    <source>
        <dbReference type="Proteomes" id="UP000188879"/>
    </source>
</evidence>
<dbReference type="AlphaFoldDB" id="A0A1V2H6P8"/>
<gene>
    <name evidence="1" type="ORF">BKE38_04000</name>
</gene>
<keyword evidence="2" id="KW-1185">Reference proteome</keyword>
<evidence type="ECO:0000313" key="1">
    <source>
        <dbReference type="EMBL" id="ONG57322.1"/>
    </source>
</evidence>
<sequence>MSAAKRAAELTEQQVRDRLQEMCDLAGGQRAFARVQGIAETAVSDCLHVRRAGISPAILRALGLRKVTRFALARNSNSSQIGGA</sequence>
<name>A0A1V2H6P8_9PROT</name>
<protein>
    <submittedName>
        <fullName evidence="1">Uncharacterized protein</fullName>
    </submittedName>
</protein>
<organism evidence="1 2">
    <name type="scientific">Teichococcus deserti</name>
    <dbReference type="NCBI Taxonomy" id="1817963"/>
    <lineage>
        <taxon>Bacteria</taxon>
        <taxon>Pseudomonadati</taxon>
        <taxon>Pseudomonadota</taxon>
        <taxon>Alphaproteobacteria</taxon>
        <taxon>Acetobacterales</taxon>
        <taxon>Roseomonadaceae</taxon>
        <taxon>Roseomonas</taxon>
    </lineage>
</organism>
<comment type="caution">
    <text evidence="1">The sequence shown here is derived from an EMBL/GenBank/DDBJ whole genome shotgun (WGS) entry which is preliminary data.</text>
</comment>
<proteinExistence type="predicted"/>
<dbReference type="RefSeq" id="WP_076956094.1">
    <property type="nucleotide sequence ID" value="NZ_MLCO01000026.1"/>
</dbReference>
<reference evidence="1 2" key="1">
    <citation type="submission" date="2016-10" db="EMBL/GenBank/DDBJ databases">
        <title>Draft Genome sequence of Roseomonas sp. strain M3.</title>
        <authorList>
            <person name="Subhash Y."/>
            <person name="Lee S."/>
        </authorList>
    </citation>
    <scope>NUCLEOTIDE SEQUENCE [LARGE SCALE GENOMIC DNA]</scope>
    <source>
        <strain evidence="1 2">M3</strain>
    </source>
</reference>
<accession>A0A1V2H6P8</accession>
<dbReference type="Proteomes" id="UP000188879">
    <property type="component" value="Unassembled WGS sequence"/>
</dbReference>